<dbReference type="Gene3D" id="3.40.50.300">
    <property type="entry name" value="P-loop containing nucleotide triphosphate hydrolases"/>
    <property type="match status" value="1"/>
</dbReference>
<proteinExistence type="predicted"/>
<dbReference type="InterPro" id="IPR027417">
    <property type="entry name" value="P-loop_NTPase"/>
</dbReference>
<dbReference type="Proteomes" id="UP001194469">
    <property type="component" value="Unassembled WGS sequence"/>
</dbReference>
<accession>A0ABS0J413</accession>
<keyword evidence="2" id="KW-1185">Reference proteome</keyword>
<dbReference type="Pfam" id="PF13481">
    <property type="entry name" value="AAA_25"/>
    <property type="match status" value="1"/>
</dbReference>
<dbReference type="SUPFAM" id="SSF52540">
    <property type="entry name" value="P-loop containing nucleoside triphosphate hydrolases"/>
    <property type="match status" value="1"/>
</dbReference>
<evidence type="ECO:0000313" key="2">
    <source>
        <dbReference type="Proteomes" id="UP001194469"/>
    </source>
</evidence>
<name>A0ABS0J413_9BACT</name>
<dbReference type="EMBL" id="VRYY01000111">
    <property type="protein sequence ID" value="MBG3876463.1"/>
    <property type="molecule type" value="Genomic_DNA"/>
</dbReference>
<evidence type="ECO:0000313" key="1">
    <source>
        <dbReference type="EMBL" id="MBG3876463.1"/>
    </source>
</evidence>
<organism evidence="1 2">
    <name type="scientific">Nitratidesulfovibrio oxamicus</name>
    <dbReference type="NCBI Taxonomy" id="32016"/>
    <lineage>
        <taxon>Bacteria</taxon>
        <taxon>Pseudomonadati</taxon>
        <taxon>Thermodesulfobacteriota</taxon>
        <taxon>Desulfovibrionia</taxon>
        <taxon>Desulfovibrionales</taxon>
        <taxon>Desulfovibrionaceae</taxon>
        <taxon>Nitratidesulfovibrio</taxon>
    </lineage>
</organism>
<reference evidence="1 2" key="1">
    <citation type="submission" date="2019-08" db="EMBL/GenBank/DDBJ databases">
        <authorList>
            <person name="Luo N."/>
        </authorList>
    </citation>
    <scope>NUCLEOTIDE SEQUENCE [LARGE SCALE GENOMIC DNA]</scope>
    <source>
        <strain evidence="1 2">NCIMB 9442</strain>
    </source>
</reference>
<sequence length="687" mass="76561">MYTNHYSGRTCTFSPRFREYSTEQAAVRRLSILEYLARETVEIELRKNPQASFDRLDISMSNDDFNVEIDPRKREYGSWLHYSNGRNGQSLVDLVTLHLGFDTIRGFFRIAALLNIDTSPEARFFQGCDPGWHECRVGVEARGFKRGANSYPYYKLNNASGVFYHYTKDNGDLRGGVVKFFDEKGTVFKLPLVKFYKSNKYNSCHTEWQWRAFHGCFPLFDLHKLVAGPLHTVLCALDEETASQISLDHGWLVKSGVVPTTWPGGRKGIACTDWSALKGREVLLLPSYAADGYRQIYEASRAIQKAGAGRVRILSREPQWDFRGETERFAHDLAFWNDPVRRLSPSAFCEEAERLFGLNLDGQVETAFQSKSLETLLAMPEEPRPYVLKPVMLCPGLMMLVAGTGVGKTWVALAVALAVWKGTSALGGKWTASRTRNVLYLDGEMGESACRERLNALGQAQGHTVDEEIGGKGFELLSTMTEGNALPDLGTEEGGKALLGWIDKRFPDVEFIVFDNLSTLAPTACGNSTECQEAFRALLKKLKARGISCLIVQHTSKTGDQRGSNAKLDILDAVVKLDRTSKKGTAEKTTTITVSYEKCRNAFGSDIEPFTVELSPPDGLLATSACEGQTKKKAPDVDGLQPAWLEDAKRMKQAGMGFREIALELVKLHGSAPSHETIRKRLKELEE</sequence>
<gene>
    <name evidence="1" type="ORF">FVW20_05315</name>
</gene>
<protein>
    <submittedName>
        <fullName evidence="1">AAA family ATPase</fullName>
    </submittedName>
</protein>
<comment type="caution">
    <text evidence="1">The sequence shown here is derived from an EMBL/GenBank/DDBJ whole genome shotgun (WGS) entry which is preliminary data.</text>
</comment>